<dbReference type="PROSITE" id="PS51273">
    <property type="entry name" value="GATASE_TYPE_1"/>
    <property type="match status" value="1"/>
</dbReference>
<evidence type="ECO:0000313" key="3">
    <source>
        <dbReference type="Proteomes" id="UP000294823"/>
    </source>
</evidence>
<feature type="non-terminal residue" evidence="2">
    <location>
        <position position="1"/>
    </location>
</feature>
<sequence length="33" mass="3752">YFVGVQYHPECKSTVLNPHPLFVAFVKACLESK</sequence>
<name>A0ABY2D1Z0_9GAMM</name>
<gene>
    <name evidence="2" type="ORF">E0702_17595</name>
</gene>
<dbReference type="Proteomes" id="UP000294823">
    <property type="component" value="Unassembled WGS sequence"/>
</dbReference>
<proteinExistence type="predicted"/>
<keyword evidence="3" id="KW-1185">Reference proteome</keyword>
<feature type="domain" description="Glutamine amidotransferase" evidence="1">
    <location>
        <begin position="2"/>
        <end position="27"/>
    </location>
</feature>
<dbReference type="InterPro" id="IPR017926">
    <property type="entry name" value="GATASE"/>
</dbReference>
<dbReference type="InterPro" id="IPR029062">
    <property type="entry name" value="Class_I_gatase-like"/>
</dbReference>
<comment type="caution">
    <text evidence="2">The sequence shown here is derived from an EMBL/GenBank/DDBJ whole genome shotgun (WGS) entry which is preliminary data.</text>
</comment>
<dbReference type="EMBL" id="SLTR01000507">
    <property type="protein sequence ID" value="TDA81830.1"/>
    <property type="molecule type" value="Genomic_DNA"/>
</dbReference>
<dbReference type="Pfam" id="PF00117">
    <property type="entry name" value="GATase"/>
    <property type="match status" value="1"/>
</dbReference>
<evidence type="ECO:0000313" key="2">
    <source>
        <dbReference type="EMBL" id="TDA81830.1"/>
    </source>
</evidence>
<dbReference type="Gene3D" id="3.40.50.880">
    <property type="match status" value="1"/>
</dbReference>
<protein>
    <recommendedName>
        <fullName evidence="1">Glutamine amidotransferase domain-containing protein</fullName>
    </recommendedName>
</protein>
<dbReference type="SUPFAM" id="SSF52317">
    <property type="entry name" value="Class I glutamine amidotransferase-like"/>
    <property type="match status" value="1"/>
</dbReference>
<reference evidence="2 3" key="1">
    <citation type="submission" date="2019-03" db="EMBL/GenBank/DDBJ databases">
        <title>Halomonas marinisediminis sp. nov., a moderately halophilic bacterium isolated from the Bohai Gulf.</title>
        <authorList>
            <person name="Ji X."/>
        </authorList>
    </citation>
    <scope>NUCLEOTIDE SEQUENCE [LARGE SCALE GENOMIC DNA]</scope>
    <source>
        <strain evidence="2 3">204</strain>
    </source>
</reference>
<accession>A0ABY2D1Z0</accession>
<organism evidence="2 3">
    <name type="scientific">Halomonas marinisediminis</name>
    <dbReference type="NCBI Taxonomy" id="2546095"/>
    <lineage>
        <taxon>Bacteria</taxon>
        <taxon>Pseudomonadati</taxon>
        <taxon>Pseudomonadota</taxon>
        <taxon>Gammaproteobacteria</taxon>
        <taxon>Oceanospirillales</taxon>
        <taxon>Halomonadaceae</taxon>
        <taxon>Halomonas</taxon>
    </lineage>
</organism>
<evidence type="ECO:0000259" key="1">
    <source>
        <dbReference type="Pfam" id="PF00117"/>
    </source>
</evidence>